<reference evidence="1 2" key="1">
    <citation type="journal article" date="2020" name="Cell">
        <title>Large-Scale Comparative Analyses of Tick Genomes Elucidate Their Genetic Diversity and Vector Capacities.</title>
        <authorList>
            <consortium name="Tick Genome and Microbiome Consortium (TIGMIC)"/>
            <person name="Jia N."/>
            <person name="Wang J."/>
            <person name="Shi W."/>
            <person name="Du L."/>
            <person name="Sun Y."/>
            <person name="Zhan W."/>
            <person name="Jiang J.F."/>
            <person name="Wang Q."/>
            <person name="Zhang B."/>
            <person name="Ji P."/>
            <person name="Bell-Sakyi L."/>
            <person name="Cui X.M."/>
            <person name="Yuan T.T."/>
            <person name="Jiang B.G."/>
            <person name="Yang W.F."/>
            <person name="Lam T.T."/>
            <person name="Chang Q.C."/>
            <person name="Ding S.J."/>
            <person name="Wang X.J."/>
            <person name="Zhu J.G."/>
            <person name="Ruan X.D."/>
            <person name="Zhao L."/>
            <person name="Wei J.T."/>
            <person name="Ye R.Z."/>
            <person name="Que T.C."/>
            <person name="Du C.H."/>
            <person name="Zhou Y.H."/>
            <person name="Cheng J.X."/>
            <person name="Dai P.F."/>
            <person name="Guo W.B."/>
            <person name="Han X.H."/>
            <person name="Huang E.J."/>
            <person name="Li L.F."/>
            <person name="Wei W."/>
            <person name="Gao Y.C."/>
            <person name="Liu J.Z."/>
            <person name="Shao H.Z."/>
            <person name="Wang X."/>
            <person name="Wang C.C."/>
            <person name="Yang T.C."/>
            <person name="Huo Q.B."/>
            <person name="Li W."/>
            <person name="Chen H.Y."/>
            <person name="Chen S.E."/>
            <person name="Zhou L.G."/>
            <person name="Ni X.B."/>
            <person name="Tian J.H."/>
            <person name="Sheng Y."/>
            <person name="Liu T."/>
            <person name="Pan Y.S."/>
            <person name="Xia L.Y."/>
            <person name="Li J."/>
            <person name="Zhao F."/>
            <person name="Cao W.C."/>
        </authorList>
    </citation>
    <scope>NUCLEOTIDE SEQUENCE [LARGE SCALE GENOMIC DNA]</scope>
    <source>
        <strain evidence="1">Iper-2018</strain>
    </source>
</reference>
<evidence type="ECO:0000313" key="2">
    <source>
        <dbReference type="Proteomes" id="UP000805193"/>
    </source>
</evidence>
<proteinExistence type="predicted"/>
<sequence>MFRHRQSLSCLHKPKVELTLGSHPRQWNIVEGHDLYLECRVDANPRIGDVLWRLDGRDLHPGRHVIMSNQSLALQSVRRDSSGSYTCVATNRVGETQSEPLNIVVKHSPACNQSQTTVYAASRHEEVHVICDVASEPKDVKFRWTFNNSATKHDVTSFTSSGTRSVLYYTARKDSDYGTFQCLANNSVGEMKTPCYFQIVPAGPLNTMYHCAVTNITDVGLQVDCQRKDGTTVGAQEGAMLPDDVAAEASTFRQRHGFQLEVRDLLLDRVLFNSTSEMASFTVTNLPPGTSCVLALYLVNQQGRSKVVQLRTSTLLPSEEKLRSATKKREPSTSPENAELNEMREPGPESKFVIPVVKQCAKELPASRENGLTYVSLSTVTVHGTYSSRKISQLVLLVCVVLITSTEGGFYGEGERHVYAGAEDYPPGFVISTLRSEEDKHGHEQRGYGHGHRDYVNEPEYVVRSPYGALLQQAESHSQFYGGGVGPIGHDHVGFYGTGVREDYLMAR</sequence>
<dbReference type="EMBL" id="JABSTQ010011052">
    <property type="protein sequence ID" value="KAG0415592.1"/>
    <property type="molecule type" value="Genomic_DNA"/>
</dbReference>
<protein>
    <submittedName>
        <fullName evidence="1">Uncharacterized protein</fullName>
    </submittedName>
</protein>
<dbReference type="Proteomes" id="UP000805193">
    <property type="component" value="Unassembled WGS sequence"/>
</dbReference>
<gene>
    <name evidence="1" type="ORF">HPB47_007208</name>
</gene>
<organism evidence="1 2">
    <name type="scientific">Ixodes persulcatus</name>
    <name type="common">Taiga tick</name>
    <dbReference type="NCBI Taxonomy" id="34615"/>
    <lineage>
        <taxon>Eukaryota</taxon>
        <taxon>Metazoa</taxon>
        <taxon>Ecdysozoa</taxon>
        <taxon>Arthropoda</taxon>
        <taxon>Chelicerata</taxon>
        <taxon>Arachnida</taxon>
        <taxon>Acari</taxon>
        <taxon>Parasitiformes</taxon>
        <taxon>Ixodida</taxon>
        <taxon>Ixodoidea</taxon>
        <taxon>Ixodidae</taxon>
        <taxon>Ixodinae</taxon>
        <taxon>Ixodes</taxon>
    </lineage>
</organism>
<name>A0AC60P8L6_IXOPE</name>
<accession>A0AC60P8L6</accession>
<keyword evidence="2" id="KW-1185">Reference proteome</keyword>
<comment type="caution">
    <text evidence="1">The sequence shown here is derived from an EMBL/GenBank/DDBJ whole genome shotgun (WGS) entry which is preliminary data.</text>
</comment>
<evidence type="ECO:0000313" key="1">
    <source>
        <dbReference type="EMBL" id="KAG0415592.1"/>
    </source>
</evidence>